<feature type="compositionally biased region" description="Low complexity" evidence="2">
    <location>
        <begin position="658"/>
        <end position="674"/>
    </location>
</feature>
<dbReference type="EMBL" id="BMQG01000021">
    <property type="protein sequence ID" value="GGM57248.1"/>
    <property type="molecule type" value="Genomic_DNA"/>
</dbReference>
<keyword evidence="1" id="KW-0175">Coiled coil</keyword>
<evidence type="ECO:0000313" key="4">
    <source>
        <dbReference type="Proteomes" id="UP000600547"/>
    </source>
</evidence>
<dbReference type="Proteomes" id="UP000600547">
    <property type="component" value="Unassembled WGS sequence"/>
</dbReference>
<proteinExistence type="predicted"/>
<dbReference type="PANTHER" id="PTHR24216:SF65">
    <property type="entry name" value="PAXILLIN-LIKE PROTEIN 1"/>
    <property type="match status" value="1"/>
</dbReference>
<keyword evidence="4" id="KW-1185">Reference proteome</keyword>
<feature type="region of interest" description="Disordered" evidence="2">
    <location>
        <begin position="457"/>
        <end position="493"/>
    </location>
</feature>
<gene>
    <name evidence="3" type="ORF">GCM10008956_36150</name>
</gene>
<feature type="region of interest" description="Disordered" evidence="2">
    <location>
        <begin position="621"/>
        <end position="684"/>
    </location>
</feature>
<dbReference type="PANTHER" id="PTHR24216">
    <property type="entry name" value="PAXILLIN-RELATED"/>
    <property type="match status" value="1"/>
</dbReference>
<feature type="compositionally biased region" description="Pro residues" evidence="2">
    <location>
        <begin position="1021"/>
        <end position="1041"/>
    </location>
</feature>
<accession>A0A8H9GSI1</accession>
<feature type="coiled-coil region" evidence="1">
    <location>
        <begin position="75"/>
        <end position="123"/>
    </location>
</feature>
<name>A0A8H9GSI1_9DEIO</name>
<feature type="compositionally biased region" description="Low complexity" evidence="2">
    <location>
        <begin position="1127"/>
        <end position="1139"/>
    </location>
</feature>
<dbReference type="PRINTS" id="PR01217">
    <property type="entry name" value="PRICHEXTENSN"/>
</dbReference>
<protein>
    <submittedName>
        <fullName evidence="3">Uncharacterized protein</fullName>
    </submittedName>
</protein>
<feature type="region of interest" description="Disordered" evidence="2">
    <location>
        <begin position="1092"/>
        <end position="1150"/>
    </location>
</feature>
<feature type="compositionally biased region" description="Pro residues" evidence="2">
    <location>
        <begin position="1067"/>
        <end position="1080"/>
    </location>
</feature>
<feature type="compositionally biased region" description="Pro residues" evidence="2">
    <location>
        <begin position="991"/>
        <end position="1010"/>
    </location>
</feature>
<feature type="compositionally biased region" description="Pro residues" evidence="2">
    <location>
        <begin position="1098"/>
        <end position="1126"/>
    </location>
</feature>
<feature type="region of interest" description="Disordered" evidence="2">
    <location>
        <begin position="951"/>
        <end position="1080"/>
    </location>
</feature>
<evidence type="ECO:0000256" key="2">
    <source>
        <dbReference type="SAM" id="MobiDB-lite"/>
    </source>
</evidence>
<evidence type="ECO:0000313" key="3">
    <source>
        <dbReference type="EMBL" id="GGM57248.1"/>
    </source>
</evidence>
<feature type="compositionally biased region" description="Low complexity" evidence="2">
    <location>
        <begin position="1011"/>
        <end position="1020"/>
    </location>
</feature>
<comment type="caution">
    <text evidence="3">The sequence shown here is derived from an EMBL/GenBank/DDBJ whole genome shotgun (WGS) entry which is preliminary data.</text>
</comment>
<evidence type="ECO:0000256" key="1">
    <source>
        <dbReference type="SAM" id="Coils"/>
    </source>
</evidence>
<sequence>MTAAPVPRLALEDPTGPQLDAFLALTRQRAVAADQLAACQTALLTWAGLDVPLSVVTLLQTGEVPRAVTDAVWAQQEAERRGASLQRELEERQAQRTQRTAEYTDLQARRAAHDRESADLQARAALRPAADRLTTVRARLAQALTRQAAQQGRGLATLWSAVSGQAGALQREVDQARADEVTALLAYESCAQQQGVLPVPDPADLPAQVTRDHLRLTEQKRVLAQQQHAAQMALRALDDQDDGTRAALRTLRQQSASVWRAAQQSHALPSWDRWMDLWRRREDARPLWAQHAAAKERLQTAAAALERHLTTFPPHLRDPAEVTRQFGALRDAAAARERAEQQAGRAALVITLQARAGALERARAHEARVRHEAAMRAEAQREAQRRQEELACTREARLPLLDALHGRLAHLQLSAARVEAEAQVQPERAGSAAHPRTAADEVLTQSGAQDHLSPLTAEPVIPLPEPTAPLSPGHPSDQLDAPRTAPNTQISGPILGESERTAAQALLVRHAAVAAQAAMCLEALVDWAGPGVTGEDALRLADRISRTPPEGEPDAVPPTVPADVPVTPGHWHHLWTVRERGAALRRSWLKARATTEDLEGQMAPLWAAWPAGTRHVAALRQATKAAGRAAPAAPVTPGPVLPPPAPREPGTPQRADPSSRTPTTTPPAARSTSPGPWTTPHLTPEQVPAARALLARLDAARERERRTLDALAAWAGPGLNGPRLAQLVSGPLPGEITQALSAWARTQHIHVAHEAPDRTQIAAAVQAEKDRSAAVLGPLRQLQVHAGAVIQAEHALAGTRPSAIPRAQRRLQDARAAYATQAAELGVSPAPSPRRIAALIQDELTTFNRRLQRLDAQWKALVGLSATPPAPDQPGTWKRAWAAVSDRYGLPLHPDTWEQSLWPRRAEAEQLWTALQAVQQQVQAAQEDLTVLCATWPAGARTVDTLRQVAGRITPPTVPPQTRPTRAPAAPTRPVPAPVAPDVPRAAPASPARPAPTAPPRPTPTPPAQVPNPTHSAQPTTVPPAPVAQPSPPTAPVPTRPMPSGAVPNLVLRPVPSPTAPDMRPAVMPPTTPEMTPPAAVPVAPLSVATAPLLRSPTSPPPAPTNTPLRPPAPPARSMPLPPLPAARPAAPEPLSAPATGRLTRRQRAEREAVRLSDQYDWESGFHLIADALDRDRWGQLRESIEREIALGMTPDEFELLLQLRAYWHDQTHYQSPYTARYDSLPWSLGTALIRRCAGVPCLDEMILLLERLYEYAQIACSARSLPAFSQRLGAILDRADPDVDLDYWLSTREER</sequence>
<reference evidence="4" key="1">
    <citation type="journal article" date="2019" name="Int. J. Syst. Evol. Microbiol.">
        <title>The Global Catalogue of Microorganisms (GCM) 10K type strain sequencing project: providing services to taxonomists for standard genome sequencing and annotation.</title>
        <authorList>
            <consortium name="The Broad Institute Genomics Platform"/>
            <consortium name="The Broad Institute Genome Sequencing Center for Infectious Disease"/>
            <person name="Wu L."/>
            <person name="Ma J."/>
        </authorList>
    </citation>
    <scope>NUCLEOTIDE SEQUENCE [LARGE SCALE GENOMIC DNA]</scope>
    <source>
        <strain evidence="4">JCM 31047</strain>
    </source>
</reference>
<feature type="compositionally biased region" description="Pro residues" evidence="2">
    <location>
        <begin position="634"/>
        <end position="649"/>
    </location>
</feature>
<feature type="compositionally biased region" description="Pro residues" evidence="2">
    <location>
        <begin position="971"/>
        <end position="981"/>
    </location>
</feature>
<organism evidence="3 4">
    <name type="scientific">Deinococcus arenae</name>
    <dbReference type="NCBI Taxonomy" id="1452751"/>
    <lineage>
        <taxon>Bacteria</taxon>
        <taxon>Thermotogati</taxon>
        <taxon>Deinococcota</taxon>
        <taxon>Deinococci</taxon>
        <taxon>Deinococcales</taxon>
        <taxon>Deinococcaceae</taxon>
        <taxon>Deinococcus</taxon>
    </lineage>
</organism>
<feature type="compositionally biased region" description="Low complexity" evidence="2">
    <location>
        <begin position="621"/>
        <end position="633"/>
    </location>
</feature>